<dbReference type="AlphaFoldDB" id="A0A0A9F5B9"/>
<dbReference type="EMBL" id="GBRH01194423">
    <property type="protein sequence ID" value="JAE03473.1"/>
    <property type="molecule type" value="Transcribed_RNA"/>
</dbReference>
<reference evidence="2" key="2">
    <citation type="journal article" date="2015" name="Data Brief">
        <title>Shoot transcriptome of the giant reed, Arundo donax.</title>
        <authorList>
            <person name="Barrero R.A."/>
            <person name="Guerrero F.D."/>
            <person name="Moolhuijzen P."/>
            <person name="Goolsby J.A."/>
            <person name="Tidwell J."/>
            <person name="Bellgard S.E."/>
            <person name="Bellgard M.I."/>
        </authorList>
    </citation>
    <scope>NUCLEOTIDE SEQUENCE</scope>
    <source>
        <tissue evidence="2">Shoot tissue taken approximately 20 cm above the soil surface</tissue>
    </source>
</reference>
<organism evidence="2">
    <name type="scientific">Arundo donax</name>
    <name type="common">Giant reed</name>
    <name type="synonym">Donax arundinaceus</name>
    <dbReference type="NCBI Taxonomy" id="35708"/>
    <lineage>
        <taxon>Eukaryota</taxon>
        <taxon>Viridiplantae</taxon>
        <taxon>Streptophyta</taxon>
        <taxon>Embryophyta</taxon>
        <taxon>Tracheophyta</taxon>
        <taxon>Spermatophyta</taxon>
        <taxon>Magnoliopsida</taxon>
        <taxon>Liliopsida</taxon>
        <taxon>Poales</taxon>
        <taxon>Poaceae</taxon>
        <taxon>PACMAD clade</taxon>
        <taxon>Arundinoideae</taxon>
        <taxon>Arundineae</taxon>
        <taxon>Arundo</taxon>
    </lineage>
</organism>
<protein>
    <submittedName>
        <fullName evidence="2">Uncharacterized protein</fullName>
    </submittedName>
</protein>
<keyword evidence="1" id="KW-0812">Transmembrane</keyword>
<name>A0A0A9F5B9_ARUDO</name>
<accession>A0A0A9F5B9</accession>
<evidence type="ECO:0000256" key="1">
    <source>
        <dbReference type="SAM" id="Phobius"/>
    </source>
</evidence>
<keyword evidence="1" id="KW-1133">Transmembrane helix</keyword>
<proteinExistence type="predicted"/>
<reference evidence="2" key="1">
    <citation type="submission" date="2014-09" db="EMBL/GenBank/DDBJ databases">
        <authorList>
            <person name="Magalhaes I.L.F."/>
            <person name="Oliveira U."/>
            <person name="Santos F.R."/>
            <person name="Vidigal T.H.D.A."/>
            <person name="Brescovit A.D."/>
            <person name="Santos A.J."/>
        </authorList>
    </citation>
    <scope>NUCLEOTIDE SEQUENCE</scope>
    <source>
        <tissue evidence="2">Shoot tissue taken approximately 20 cm above the soil surface</tissue>
    </source>
</reference>
<sequence>MDLLAAETGFFSLFSLVFVAELLFGFLISIPNLSLSIDLLLILMAVVRRNISFMFGWYRTSNLGANRHHFQKHVACRFFIFRFLG</sequence>
<evidence type="ECO:0000313" key="2">
    <source>
        <dbReference type="EMBL" id="JAE03473.1"/>
    </source>
</evidence>
<keyword evidence="1" id="KW-0472">Membrane</keyword>
<feature type="transmembrane region" description="Helical" evidence="1">
    <location>
        <begin position="12"/>
        <end position="33"/>
    </location>
</feature>